<dbReference type="GO" id="GO:0044281">
    <property type="term" value="P:small molecule metabolic process"/>
    <property type="evidence" value="ECO:0007669"/>
    <property type="project" value="UniProtKB-ARBA"/>
</dbReference>
<keyword evidence="2" id="KW-0479">Metal-binding</keyword>
<accession>A0A382M4Q3</accession>
<dbReference type="InterPro" id="IPR011234">
    <property type="entry name" value="Fumarylacetoacetase-like_C"/>
</dbReference>
<proteinExistence type="inferred from homology"/>
<dbReference type="AlphaFoldDB" id="A0A382M4Q3"/>
<comment type="similarity">
    <text evidence="1">Belongs to the FAH family.</text>
</comment>
<dbReference type="Gene3D" id="3.90.850.10">
    <property type="entry name" value="Fumarylacetoacetase-like, C-terminal domain"/>
    <property type="match status" value="1"/>
</dbReference>
<name>A0A382M4Q3_9ZZZZ</name>
<reference evidence="4" key="1">
    <citation type="submission" date="2018-05" db="EMBL/GenBank/DDBJ databases">
        <authorList>
            <person name="Lanie J.A."/>
            <person name="Ng W.-L."/>
            <person name="Kazmierczak K.M."/>
            <person name="Andrzejewski T.M."/>
            <person name="Davidsen T.M."/>
            <person name="Wayne K.J."/>
            <person name="Tettelin H."/>
            <person name="Glass J.I."/>
            <person name="Rusch D."/>
            <person name="Podicherti R."/>
            <person name="Tsui H.-C.T."/>
            <person name="Winkler M.E."/>
        </authorList>
    </citation>
    <scope>NUCLEOTIDE SEQUENCE</scope>
</reference>
<evidence type="ECO:0000256" key="1">
    <source>
        <dbReference type="ARBA" id="ARBA00010211"/>
    </source>
</evidence>
<evidence type="ECO:0000259" key="3">
    <source>
        <dbReference type="Pfam" id="PF01557"/>
    </source>
</evidence>
<organism evidence="4">
    <name type="scientific">marine metagenome</name>
    <dbReference type="NCBI Taxonomy" id="408172"/>
    <lineage>
        <taxon>unclassified sequences</taxon>
        <taxon>metagenomes</taxon>
        <taxon>ecological metagenomes</taxon>
    </lineage>
</organism>
<feature type="non-terminal residue" evidence="4">
    <location>
        <position position="282"/>
    </location>
</feature>
<dbReference type="GO" id="GO:0046872">
    <property type="term" value="F:metal ion binding"/>
    <property type="evidence" value="ECO:0007669"/>
    <property type="project" value="UniProtKB-KW"/>
</dbReference>
<feature type="domain" description="Fumarylacetoacetase-like C-terminal" evidence="3">
    <location>
        <begin position="101"/>
        <end position="280"/>
    </location>
</feature>
<dbReference type="GO" id="GO:0003824">
    <property type="term" value="F:catalytic activity"/>
    <property type="evidence" value="ECO:0007669"/>
    <property type="project" value="InterPro"/>
</dbReference>
<dbReference type="PANTHER" id="PTHR42796:SF7">
    <property type="entry name" value="2-DEHYDRO-3-DEOXY-D-ARABINONATE DEHYDRATASE"/>
    <property type="match status" value="1"/>
</dbReference>
<dbReference type="EMBL" id="UINC01090590">
    <property type="protein sequence ID" value="SVC42667.1"/>
    <property type="molecule type" value="Genomic_DNA"/>
</dbReference>
<evidence type="ECO:0000256" key="2">
    <source>
        <dbReference type="ARBA" id="ARBA00022723"/>
    </source>
</evidence>
<gene>
    <name evidence="4" type="ORF">METZ01_LOCUS295521</name>
</gene>
<sequence length="282" mass="30867">MKLGRFQNSAGEIRVGQLVDAFTVADLSAAGITSITELLEDSDRIQRVKALTSVPTVQLSEVKLLTPVEQQEVWAAGVTYLRSKKARMEESDFSANAYDQVYEAPRPEIFFKSLPDKVVHPGEPVGIRADSKWNVPEPELTLVINSEKELVGVSIGNDMSSRDIEGENLLYLPQAKVYDRSCAVGPWIVVGASEEEIRQWTIGVEIGRGSQSVFSGETSIDNIKRNFSELLDYLGRSQSFPHGAMLLTGTGVVPDDDFTLAEKDVVSIHISGIGTLENPVIT</sequence>
<dbReference type="Pfam" id="PF01557">
    <property type="entry name" value="FAA_hydrolase"/>
    <property type="match status" value="1"/>
</dbReference>
<protein>
    <recommendedName>
        <fullName evidence="3">Fumarylacetoacetase-like C-terminal domain-containing protein</fullName>
    </recommendedName>
</protein>
<dbReference type="SUPFAM" id="SSF56529">
    <property type="entry name" value="FAH"/>
    <property type="match status" value="1"/>
</dbReference>
<dbReference type="InterPro" id="IPR036663">
    <property type="entry name" value="Fumarylacetoacetase_C_sf"/>
</dbReference>
<dbReference type="InterPro" id="IPR051121">
    <property type="entry name" value="FAH"/>
</dbReference>
<dbReference type="PANTHER" id="PTHR42796">
    <property type="entry name" value="FUMARYLACETOACETATE HYDROLASE DOMAIN-CONTAINING PROTEIN 2A-RELATED"/>
    <property type="match status" value="1"/>
</dbReference>
<evidence type="ECO:0000313" key="4">
    <source>
        <dbReference type="EMBL" id="SVC42667.1"/>
    </source>
</evidence>